<gene>
    <name evidence="3" type="ORF">KL86DYS1_11426</name>
</gene>
<dbReference type="PANTHER" id="PTHR35004:SF8">
    <property type="entry name" value="TRANSPOSASE RV3428C-RELATED"/>
    <property type="match status" value="1"/>
</dbReference>
<evidence type="ECO:0000259" key="2">
    <source>
        <dbReference type="PROSITE" id="PS50994"/>
    </source>
</evidence>
<dbReference type="Pfam" id="PF22483">
    <property type="entry name" value="Mu-transpos_C_2"/>
    <property type="match status" value="1"/>
</dbReference>
<organism evidence="3">
    <name type="scientific">uncultured Dysgonomonas sp</name>
    <dbReference type="NCBI Taxonomy" id="206096"/>
    <lineage>
        <taxon>Bacteria</taxon>
        <taxon>Pseudomonadati</taxon>
        <taxon>Bacteroidota</taxon>
        <taxon>Bacteroidia</taxon>
        <taxon>Bacteroidales</taxon>
        <taxon>Dysgonomonadaceae</taxon>
        <taxon>Dysgonomonas</taxon>
        <taxon>environmental samples</taxon>
    </lineage>
</organism>
<reference evidence="3" key="1">
    <citation type="submission" date="2016-04" db="EMBL/GenBank/DDBJ databases">
        <authorList>
            <person name="Evans L.H."/>
            <person name="Alamgir A."/>
            <person name="Owens N."/>
            <person name="Weber N.D."/>
            <person name="Virtaneva K."/>
            <person name="Barbian K."/>
            <person name="Babar A."/>
            <person name="Rosenke K."/>
        </authorList>
    </citation>
    <scope>NUCLEOTIDE SEQUENCE</scope>
    <source>
        <strain evidence="3">86-1</strain>
    </source>
</reference>
<name>A0A212J827_9BACT</name>
<dbReference type="InterPro" id="IPR036397">
    <property type="entry name" value="RNaseH_sf"/>
</dbReference>
<dbReference type="AlphaFoldDB" id="A0A212J827"/>
<dbReference type="EMBL" id="FLUM01000001">
    <property type="protein sequence ID" value="SBV95569.1"/>
    <property type="molecule type" value="Genomic_DNA"/>
</dbReference>
<dbReference type="SUPFAM" id="SSF53098">
    <property type="entry name" value="Ribonuclease H-like"/>
    <property type="match status" value="1"/>
</dbReference>
<comment type="similarity">
    <text evidence="1">Belongs to the transposase IS21/IS408/IS1162 family.</text>
</comment>
<evidence type="ECO:0000256" key="1">
    <source>
        <dbReference type="ARBA" id="ARBA00009277"/>
    </source>
</evidence>
<dbReference type="GO" id="GO:0015074">
    <property type="term" value="P:DNA integration"/>
    <property type="evidence" value="ECO:0007669"/>
    <property type="project" value="InterPro"/>
</dbReference>
<dbReference type="PROSITE" id="PS50994">
    <property type="entry name" value="INTEGRASE"/>
    <property type="match status" value="1"/>
</dbReference>
<sequence>MSNKTISMLKLRQVIRLYNQGKGTKAIAGMLFISRNTIKKYLHIFLSSGLSYDAFSAMSDLELSQKFLVATHPEKSQRQIDLEALLPGICRELKRKGVTKEMLYRQYIEKYPEGYGISRFCGFIRLYLAQHRPVMHIEHKAGDKMYIDFTGQKLHLDNGDGTKTEVEVFVAILGCSQLTYVEAVASQKKEDLIRVCENSLIYFEGVPLVVVPDNLRAAVIKGSKYEAVLNESFACFAEHYSMTVLPARAYKPRDKSLVEGAVKLIYKTIFTKLDKRIFYDLSSLNAAIRVALEIHNNTPMYKREYSRRQQFEEIERDVLQDLNPIRYELKEQAQLTVWKNGYIRLGVDTHYYSVPYKYIGKTVKVLYSSQSVEVYYRHELIAQHVRNRRKYQYTTNTEHLASQHQFLTEWSAEKFISQAMDIHEDVAEYIAKLLEEKTYPEQAYKSCSGILSFSRRVGNERLIDACRCAQSFGQYGYRVIEEILNKRLDRLKLEDEAARIPNHKNIRGKDYYQ</sequence>
<feature type="domain" description="Integrase catalytic" evidence="2">
    <location>
        <begin position="129"/>
        <end position="318"/>
    </location>
</feature>
<dbReference type="PANTHER" id="PTHR35004">
    <property type="entry name" value="TRANSPOSASE RV3428C-RELATED"/>
    <property type="match status" value="1"/>
</dbReference>
<proteinExistence type="inferred from homology"/>
<accession>A0A212J827</accession>
<evidence type="ECO:0000313" key="3">
    <source>
        <dbReference type="EMBL" id="SBV95569.1"/>
    </source>
</evidence>
<dbReference type="InterPro" id="IPR054353">
    <property type="entry name" value="IstA-like_C"/>
</dbReference>
<dbReference type="InterPro" id="IPR001584">
    <property type="entry name" value="Integrase_cat-core"/>
</dbReference>
<protein>
    <recommendedName>
        <fullName evidence="2">Integrase catalytic domain-containing protein</fullName>
    </recommendedName>
</protein>
<dbReference type="GO" id="GO:0003676">
    <property type="term" value="F:nucleic acid binding"/>
    <property type="evidence" value="ECO:0007669"/>
    <property type="project" value="InterPro"/>
</dbReference>
<dbReference type="NCBIfam" id="NF033546">
    <property type="entry name" value="transpos_IS21"/>
    <property type="match status" value="1"/>
</dbReference>
<dbReference type="Gene3D" id="3.30.420.10">
    <property type="entry name" value="Ribonuclease H-like superfamily/Ribonuclease H"/>
    <property type="match status" value="1"/>
</dbReference>
<dbReference type="InterPro" id="IPR012337">
    <property type="entry name" value="RNaseH-like_sf"/>
</dbReference>
<dbReference type="Pfam" id="PF13384">
    <property type="entry name" value="HTH_23"/>
    <property type="match status" value="1"/>
</dbReference>